<dbReference type="CDD" id="cd00899">
    <property type="entry name" value="b4GalT"/>
    <property type="match status" value="1"/>
</dbReference>
<dbReference type="InterPro" id="IPR027995">
    <property type="entry name" value="Galactosyl_T_N"/>
</dbReference>
<dbReference type="OMA" id="DNFFGAV"/>
<dbReference type="SUPFAM" id="SSF53448">
    <property type="entry name" value="Nucleotide-diphospho-sugar transferases"/>
    <property type="match status" value="1"/>
</dbReference>
<feature type="domain" description="Galactosyltransferase N-terminal" evidence="14">
    <location>
        <begin position="252"/>
        <end position="355"/>
    </location>
</feature>
<keyword evidence="9 12" id="KW-0472">Membrane</keyword>
<dbReference type="Proteomes" id="UP000887568">
    <property type="component" value="Unplaced"/>
</dbReference>
<dbReference type="GO" id="GO:0016020">
    <property type="term" value="C:membrane"/>
    <property type="evidence" value="ECO:0007669"/>
    <property type="project" value="UniProtKB-SubCell"/>
</dbReference>
<keyword evidence="7" id="KW-0735">Signal-anchor</keyword>
<dbReference type="PANTHER" id="PTHR19300:SF38">
    <property type="entry name" value="BETA-1,4-GALACTOSYLTRANSFERASE"/>
    <property type="match status" value="1"/>
</dbReference>
<keyword evidence="10" id="KW-0325">Glycoprotein</keyword>
<keyword evidence="16" id="KW-1185">Reference proteome</keyword>
<evidence type="ECO:0000256" key="5">
    <source>
        <dbReference type="ARBA" id="ARBA00022679"/>
    </source>
</evidence>
<dbReference type="RefSeq" id="XP_038070257.1">
    <property type="nucleotide sequence ID" value="XM_038214329.1"/>
</dbReference>
<protein>
    <submittedName>
        <fullName evidence="15">Uncharacterized protein</fullName>
    </submittedName>
</protein>
<evidence type="ECO:0000256" key="10">
    <source>
        <dbReference type="ARBA" id="ARBA00023180"/>
    </source>
</evidence>
<feature type="region of interest" description="Disordered" evidence="11">
    <location>
        <begin position="1"/>
        <end position="31"/>
    </location>
</feature>
<keyword evidence="8 12" id="KW-1133">Transmembrane helix</keyword>
<feature type="region of interest" description="Disordered" evidence="11">
    <location>
        <begin position="542"/>
        <end position="601"/>
    </location>
</feature>
<evidence type="ECO:0000256" key="4">
    <source>
        <dbReference type="ARBA" id="ARBA00022676"/>
    </source>
</evidence>
<evidence type="ECO:0000256" key="9">
    <source>
        <dbReference type="ARBA" id="ARBA00023136"/>
    </source>
</evidence>
<evidence type="ECO:0000256" key="7">
    <source>
        <dbReference type="ARBA" id="ARBA00022968"/>
    </source>
</evidence>
<feature type="domain" description="Galactosyltransferase C-terminal" evidence="13">
    <location>
        <begin position="359"/>
        <end position="436"/>
    </location>
</feature>
<evidence type="ECO:0000256" key="11">
    <source>
        <dbReference type="SAM" id="MobiDB-lite"/>
    </source>
</evidence>
<evidence type="ECO:0000256" key="6">
    <source>
        <dbReference type="ARBA" id="ARBA00022692"/>
    </source>
</evidence>
<evidence type="ECO:0000259" key="13">
    <source>
        <dbReference type="Pfam" id="PF02709"/>
    </source>
</evidence>
<organism evidence="15 16">
    <name type="scientific">Patiria miniata</name>
    <name type="common">Bat star</name>
    <name type="synonym">Asterina miniata</name>
    <dbReference type="NCBI Taxonomy" id="46514"/>
    <lineage>
        <taxon>Eukaryota</taxon>
        <taxon>Metazoa</taxon>
        <taxon>Echinodermata</taxon>
        <taxon>Eleutherozoa</taxon>
        <taxon>Asterozoa</taxon>
        <taxon>Asteroidea</taxon>
        <taxon>Valvatacea</taxon>
        <taxon>Valvatida</taxon>
        <taxon>Asterinidae</taxon>
        <taxon>Patiria</taxon>
    </lineage>
</organism>
<comment type="similarity">
    <text evidence="3">Belongs to the glycosyltransferase 7 family.</text>
</comment>
<name>A0A914B2M0_PATMI</name>
<evidence type="ECO:0000256" key="12">
    <source>
        <dbReference type="SAM" id="Phobius"/>
    </source>
</evidence>
<accession>A0A914B2M0</accession>
<dbReference type="PANTHER" id="PTHR19300">
    <property type="entry name" value="BETA-1,4-GALACTOSYLTRANSFERASE"/>
    <property type="match status" value="1"/>
</dbReference>
<keyword evidence="5" id="KW-0808">Transferase</keyword>
<dbReference type="OrthoDB" id="10038994at2759"/>
<dbReference type="GeneID" id="119739393"/>
<proteinExistence type="inferred from homology"/>
<dbReference type="EnsemblMetazoa" id="XM_038214329.1">
    <property type="protein sequence ID" value="XP_038070257.1"/>
    <property type="gene ID" value="LOC119739393"/>
</dbReference>
<dbReference type="GO" id="GO:0005975">
    <property type="term" value="P:carbohydrate metabolic process"/>
    <property type="evidence" value="ECO:0007669"/>
    <property type="project" value="InterPro"/>
</dbReference>
<evidence type="ECO:0000313" key="16">
    <source>
        <dbReference type="Proteomes" id="UP000887568"/>
    </source>
</evidence>
<dbReference type="InterPro" id="IPR003859">
    <property type="entry name" value="Galactosyl_T"/>
</dbReference>
<dbReference type="GO" id="GO:0005794">
    <property type="term" value="C:Golgi apparatus"/>
    <property type="evidence" value="ECO:0007669"/>
    <property type="project" value="TreeGrafter"/>
</dbReference>
<feature type="compositionally biased region" description="Polar residues" evidence="11">
    <location>
        <begin position="15"/>
        <end position="24"/>
    </location>
</feature>
<keyword evidence="4" id="KW-0328">Glycosyltransferase</keyword>
<reference evidence="15" key="1">
    <citation type="submission" date="2022-11" db="UniProtKB">
        <authorList>
            <consortium name="EnsemblMetazoa"/>
        </authorList>
    </citation>
    <scope>IDENTIFICATION</scope>
</reference>
<dbReference type="Pfam" id="PF13733">
    <property type="entry name" value="Glyco_transf_7N"/>
    <property type="match status" value="1"/>
</dbReference>
<comment type="pathway">
    <text evidence="2">Protein modification; protein glycosylation.</text>
</comment>
<keyword evidence="6 12" id="KW-0812">Transmembrane</keyword>
<dbReference type="InterPro" id="IPR029044">
    <property type="entry name" value="Nucleotide-diphossugar_trans"/>
</dbReference>
<evidence type="ECO:0000256" key="2">
    <source>
        <dbReference type="ARBA" id="ARBA00004922"/>
    </source>
</evidence>
<dbReference type="InterPro" id="IPR027791">
    <property type="entry name" value="Galactosyl_T_C"/>
</dbReference>
<dbReference type="Gene3D" id="3.90.550.10">
    <property type="entry name" value="Spore Coat Polysaccharide Biosynthesis Protein SpsA, Chain A"/>
    <property type="match status" value="1"/>
</dbReference>
<comment type="subcellular location">
    <subcellularLocation>
        <location evidence="1">Membrane</location>
        <topology evidence="1">Single-pass type II membrane protein</topology>
    </subcellularLocation>
</comment>
<dbReference type="Pfam" id="PF02709">
    <property type="entry name" value="Glyco_transf_7C"/>
    <property type="match status" value="1"/>
</dbReference>
<evidence type="ECO:0000259" key="14">
    <source>
        <dbReference type="Pfam" id="PF13733"/>
    </source>
</evidence>
<feature type="transmembrane region" description="Helical" evidence="12">
    <location>
        <begin position="56"/>
        <end position="80"/>
    </location>
</feature>
<dbReference type="AlphaFoldDB" id="A0A914B2M0"/>
<dbReference type="PRINTS" id="PR02050">
    <property type="entry name" value="B14GALTRFASE"/>
</dbReference>
<sequence>MFDLGRSSDLFGHNAQGTRRQTSPVRPRASGRTVTGKCWRVLAALSSPRARPHRRCVLLGVLYTLVGISVISTFSVWSAVSRNGEQGSRTAVDRRAMAEQMRSDFTNVTVNRTAAEQRPLVFKGVANSLGDLADLFAIRPANEKTLGKKEVMEDAPKKVEEKPHECSVKTVCPELEIPNLIEKRSLKLQDMPMNGSVWQVLGKDRQRVQRVVDTGNRELQDLLEKAARYNSSVRIPIAESLAPLGLRISNYTYLPGGHWKPDNCLPRWKVAIIFPFRNRSYHLPIVLRYLTPMLQRQLLEFAFYTVNQENSLAFNRAMLMNVGFLETLNFTHWDCFIFHDVDHVPLSDFNYYGCSGMPRHFLSGADRWKYKLPYNNFFGAVTGFTVGNIRKINGFPNVYWGWGGEDDEIWERVKEVGLPVSRVQGPHGYYDVIKHHHVSAPQLKDRMQLLKSFKPRFRLDGLNNLKYKKPHIELHALYTNISVDIQKLKAVIPNQQPKSTNARDKRSKTTINEQRVAAAKTALAKGHVNAKTVSEVKNKAASAVKSNKGLKPAVKIKPGDPQKADGNQPNLNGLAVAGDTKQSLNTTAIKKHERAPAKPES</sequence>
<evidence type="ECO:0000313" key="15">
    <source>
        <dbReference type="EnsemblMetazoa" id="XP_038070257.1"/>
    </source>
</evidence>
<evidence type="ECO:0000256" key="1">
    <source>
        <dbReference type="ARBA" id="ARBA00004606"/>
    </source>
</evidence>
<evidence type="ECO:0000256" key="3">
    <source>
        <dbReference type="ARBA" id="ARBA00005735"/>
    </source>
</evidence>
<dbReference type="GO" id="GO:0008489">
    <property type="term" value="F:UDP-galactose:glucosylceramide beta-1,4-galactosyltransferase activity"/>
    <property type="evidence" value="ECO:0007669"/>
    <property type="project" value="TreeGrafter"/>
</dbReference>
<evidence type="ECO:0000256" key="8">
    <source>
        <dbReference type="ARBA" id="ARBA00022989"/>
    </source>
</evidence>